<organism evidence="1 2">
    <name type="scientific">Cardiocondyla obscurior</name>
    <dbReference type="NCBI Taxonomy" id="286306"/>
    <lineage>
        <taxon>Eukaryota</taxon>
        <taxon>Metazoa</taxon>
        <taxon>Ecdysozoa</taxon>
        <taxon>Arthropoda</taxon>
        <taxon>Hexapoda</taxon>
        <taxon>Insecta</taxon>
        <taxon>Pterygota</taxon>
        <taxon>Neoptera</taxon>
        <taxon>Endopterygota</taxon>
        <taxon>Hymenoptera</taxon>
        <taxon>Apocrita</taxon>
        <taxon>Aculeata</taxon>
        <taxon>Formicoidea</taxon>
        <taxon>Formicidae</taxon>
        <taxon>Myrmicinae</taxon>
        <taxon>Cardiocondyla</taxon>
    </lineage>
</organism>
<evidence type="ECO:0000313" key="1">
    <source>
        <dbReference type="EMBL" id="KAL0134824.1"/>
    </source>
</evidence>
<proteinExistence type="predicted"/>
<sequence length="111" mass="12753">MQSLWQTSGKSFNNVIYIFIHVASFKVTQVHESRMIAGTSVNYTHNYIVGDYLLRASTDRLSDFNCLPRILINSFSLNRILFNYKVALHKPPRCNAVERFKRVSGVSRVSP</sequence>
<evidence type="ECO:0000313" key="2">
    <source>
        <dbReference type="Proteomes" id="UP001430953"/>
    </source>
</evidence>
<dbReference type="EMBL" id="JADYXP020000001">
    <property type="protein sequence ID" value="KAL0134824.1"/>
    <property type="molecule type" value="Genomic_DNA"/>
</dbReference>
<comment type="caution">
    <text evidence="1">The sequence shown here is derived from an EMBL/GenBank/DDBJ whole genome shotgun (WGS) entry which is preliminary data.</text>
</comment>
<dbReference type="Proteomes" id="UP001430953">
    <property type="component" value="Unassembled WGS sequence"/>
</dbReference>
<reference evidence="1 2" key="1">
    <citation type="submission" date="2023-03" db="EMBL/GenBank/DDBJ databases">
        <title>High recombination rates correlate with genetic variation in Cardiocondyla obscurior ants.</title>
        <authorList>
            <person name="Errbii M."/>
        </authorList>
    </citation>
    <scope>NUCLEOTIDE SEQUENCE [LARGE SCALE GENOMIC DNA]</scope>
    <source>
        <strain evidence="1">Alpha-2009</strain>
        <tissue evidence="1">Whole body</tissue>
    </source>
</reference>
<keyword evidence="2" id="KW-1185">Reference proteome</keyword>
<gene>
    <name evidence="1" type="ORF">PUN28_001538</name>
</gene>
<dbReference type="AlphaFoldDB" id="A0AAW2H5F6"/>
<protein>
    <submittedName>
        <fullName evidence="1">Uncharacterized protein</fullName>
    </submittedName>
</protein>
<accession>A0AAW2H5F6</accession>
<name>A0AAW2H5F6_9HYME</name>